<dbReference type="Proteomes" id="UP000008206">
    <property type="component" value="Chromosome"/>
</dbReference>
<dbReference type="HOGENOM" id="CLU_753811_0_0_3"/>
<protein>
    <submittedName>
        <fullName evidence="1">Uncharacterized protein</fullName>
    </submittedName>
</protein>
<sequence length="367" mass="42388">MLWAQYRKDITVPWDSLLTVENINDYPQKLYSFIKRMISFNDYMDEMLGISYILLPSALLNHCAYLQVYGVAGSGKSTLGYVAAKCRDMPILSSSDTFAAIRNEISEKVFRNPNLLLVWDDLDPKVFTEKPDLYRLLKYGYCRETSKISIAGRNGDVIKFESFCPKIISSIHSLFDESQYPELSRRLLVIEMKKLPNSIGFISPFSINWSGIDKLWSSYWNEDRVKSFLEIKTAISDLNLSVSPDKLIVLIDLLAVLVLGGFCSLSEVPIYLESILNRQKSIKEVSSQQATKELIAYLDEEKDKQDRFAQREGKIIKVYRVNPKHLKLYFEWLKEQGRISEKVSLSSVFSTMRTLGWKLEKDWELTK</sequence>
<gene>
    <name evidence="1" type="ordered locus">Cyan7822_1319</name>
</gene>
<dbReference type="KEGG" id="cyj:Cyan7822_1319"/>
<dbReference type="AlphaFoldDB" id="E0UHR3"/>
<accession>E0UHR3</accession>
<organism evidence="1 2">
    <name type="scientific">Gloeothece verrucosa (strain PCC 7822)</name>
    <name type="common">Cyanothece sp. (strain PCC 7822)</name>
    <dbReference type="NCBI Taxonomy" id="497965"/>
    <lineage>
        <taxon>Bacteria</taxon>
        <taxon>Bacillati</taxon>
        <taxon>Cyanobacteriota</taxon>
        <taxon>Cyanophyceae</taxon>
        <taxon>Oscillatoriophycideae</taxon>
        <taxon>Chroococcales</taxon>
        <taxon>Aphanothecaceae</taxon>
        <taxon>Gloeothece</taxon>
        <taxon>Gloeothece verrucosa</taxon>
    </lineage>
</organism>
<dbReference type="SUPFAM" id="SSF52540">
    <property type="entry name" value="P-loop containing nucleoside triphosphate hydrolases"/>
    <property type="match status" value="1"/>
</dbReference>
<name>E0UHR3_GLOV7</name>
<dbReference type="EMBL" id="CP002198">
    <property type="protein sequence ID" value="ADN13320.1"/>
    <property type="molecule type" value="Genomic_DNA"/>
</dbReference>
<dbReference type="STRING" id="497965.Cyan7822_1319"/>
<dbReference type="eggNOG" id="COG1474">
    <property type="taxonomic scope" value="Bacteria"/>
</dbReference>
<evidence type="ECO:0000313" key="2">
    <source>
        <dbReference type="Proteomes" id="UP000008206"/>
    </source>
</evidence>
<evidence type="ECO:0000313" key="1">
    <source>
        <dbReference type="EMBL" id="ADN13320.1"/>
    </source>
</evidence>
<keyword evidence="2" id="KW-1185">Reference proteome</keyword>
<proteinExistence type="predicted"/>
<dbReference type="OrthoDB" id="582483at2"/>
<dbReference type="RefSeq" id="WP_013321427.1">
    <property type="nucleotide sequence ID" value="NC_014501.1"/>
</dbReference>
<dbReference type="InterPro" id="IPR027417">
    <property type="entry name" value="P-loop_NTPase"/>
</dbReference>
<reference evidence="2" key="1">
    <citation type="journal article" date="2011" name="MBio">
        <title>Novel metabolic attributes of the genus Cyanothece, comprising a group of unicellular nitrogen-fixing Cyanobacteria.</title>
        <authorList>
            <person name="Bandyopadhyay A."/>
            <person name="Elvitigala T."/>
            <person name="Welsh E."/>
            <person name="Stockel J."/>
            <person name="Liberton M."/>
            <person name="Min H."/>
            <person name="Sherman L.A."/>
            <person name="Pakrasi H.B."/>
        </authorList>
    </citation>
    <scope>NUCLEOTIDE SEQUENCE [LARGE SCALE GENOMIC DNA]</scope>
    <source>
        <strain evidence="2">PCC 7822</strain>
    </source>
</reference>